<evidence type="ECO:0000256" key="2">
    <source>
        <dbReference type="ARBA" id="ARBA00022448"/>
    </source>
</evidence>
<feature type="transmembrane region" description="Helical" evidence="6">
    <location>
        <begin position="57"/>
        <end position="79"/>
    </location>
</feature>
<feature type="transmembrane region" description="Helical" evidence="6">
    <location>
        <begin position="136"/>
        <end position="153"/>
    </location>
</feature>
<keyword evidence="3 6" id="KW-0812">Transmembrane</keyword>
<sequence>MSTVAPPSPPTPEHVQRLLAAVAVVPVLFSVYQTLVLTDVTSDAVRKGIEGDSYQMIWTNVAWGVSVLYGIFGGIAWMARHGARSGLTVGLAVFALGNLLCGAAADVDTLCGAKLVEGIGKGMVIVLCRSTLYKQFDKAVLVAIGIYGVLAYATRPTTPLFTACVNDALSWRWIFWVNVPVALAGLVLVRAFFRPDRPPKPLPLRIDWLAVTLLAGWVVSLAFAFGWYRKWGGWSSDEFAAVAIAAMVLPVALVARVWGGASPDEHLKRVLKVRGYVIAMGTRMLLLVNLLAVLTLLAVYMTGLRDYPREVAGEVLASASLPMAAATLLTTVFHRRALRPLLLLVGALGSAACVWWMSSVDNFTSKEDLSLMLAVWGGFVGLLPPAFLTDEVEVIDPRDALYAGALGAVCLIVPLVLVPTATQTAVSEWTDRAVDVQRQNLREERPAVRDAAAALADDYRQRGATPGEAQQLAGVALGASVKFESTARGVSGGLRFLSLTTGVLGLVIGLLRWFTPSTPLRKITP</sequence>
<keyword evidence="4 6" id="KW-1133">Transmembrane helix</keyword>
<evidence type="ECO:0000313" key="8">
    <source>
        <dbReference type="Proteomes" id="UP000676565"/>
    </source>
</evidence>
<dbReference type="RefSeq" id="WP_210652996.1">
    <property type="nucleotide sequence ID" value="NZ_JAGKQQ010000001.1"/>
</dbReference>
<evidence type="ECO:0000256" key="1">
    <source>
        <dbReference type="ARBA" id="ARBA00004127"/>
    </source>
</evidence>
<organism evidence="7 8">
    <name type="scientific">Gemmata palustris</name>
    <dbReference type="NCBI Taxonomy" id="2822762"/>
    <lineage>
        <taxon>Bacteria</taxon>
        <taxon>Pseudomonadati</taxon>
        <taxon>Planctomycetota</taxon>
        <taxon>Planctomycetia</taxon>
        <taxon>Gemmatales</taxon>
        <taxon>Gemmataceae</taxon>
        <taxon>Gemmata</taxon>
    </lineage>
</organism>
<reference evidence="7 8" key="1">
    <citation type="submission" date="2021-04" db="EMBL/GenBank/DDBJ databases">
        <authorList>
            <person name="Ivanova A."/>
        </authorList>
    </citation>
    <scope>NUCLEOTIDE SEQUENCE [LARGE SCALE GENOMIC DNA]</scope>
    <source>
        <strain evidence="7 8">G18</strain>
    </source>
</reference>
<feature type="transmembrane region" description="Helical" evidence="6">
    <location>
        <begin position="280"/>
        <end position="303"/>
    </location>
</feature>
<feature type="transmembrane region" description="Helical" evidence="6">
    <location>
        <begin position="340"/>
        <end position="357"/>
    </location>
</feature>
<evidence type="ECO:0000256" key="3">
    <source>
        <dbReference type="ARBA" id="ARBA00022692"/>
    </source>
</evidence>
<dbReference type="InterPro" id="IPR036259">
    <property type="entry name" value="MFS_trans_sf"/>
</dbReference>
<keyword evidence="2" id="KW-0813">Transport</keyword>
<keyword evidence="8" id="KW-1185">Reference proteome</keyword>
<dbReference type="Gene3D" id="1.20.1250.20">
    <property type="entry name" value="MFS general substrate transporter like domains"/>
    <property type="match status" value="1"/>
</dbReference>
<dbReference type="InterPro" id="IPR011701">
    <property type="entry name" value="MFS"/>
</dbReference>
<evidence type="ECO:0000256" key="6">
    <source>
        <dbReference type="SAM" id="Phobius"/>
    </source>
</evidence>
<protein>
    <submittedName>
        <fullName evidence="7">MFS transporter</fullName>
    </submittedName>
</protein>
<feature type="transmembrane region" description="Helical" evidence="6">
    <location>
        <begin position="315"/>
        <end position="333"/>
    </location>
</feature>
<comment type="subcellular location">
    <subcellularLocation>
        <location evidence="1">Endomembrane system</location>
        <topology evidence="1">Multi-pass membrane protein</topology>
    </subcellularLocation>
</comment>
<feature type="transmembrane region" description="Helical" evidence="6">
    <location>
        <begin position="91"/>
        <end position="116"/>
    </location>
</feature>
<evidence type="ECO:0000256" key="4">
    <source>
        <dbReference type="ARBA" id="ARBA00022989"/>
    </source>
</evidence>
<feature type="transmembrane region" description="Helical" evidence="6">
    <location>
        <begin position="400"/>
        <end position="421"/>
    </location>
</feature>
<feature type="transmembrane region" description="Helical" evidence="6">
    <location>
        <begin position="239"/>
        <end position="259"/>
    </location>
</feature>
<comment type="caution">
    <text evidence="7">The sequence shown here is derived from an EMBL/GenBank/DDBJ whole genome shotgun (WGS) entry which is preliminary data.</text>
</comment>
<feature type="transmembrane region" description="Helical" evidence="6">
    <location>
        <begin position="205"/>
        <end position="227"/>
    </location>
</feature>
<feature type="transmembrane region" description="Helical" evidence="6">
    <location>
        <begin position="369"/>
        <end position="388"/>
    </location>
</feature>
<evidence type="ECO:0000256" key="5">
    <source>
        <dbReference type="ARBA" id="ARBA00023136"/>
    </source>
</evidence>
<gene>
    <name evidence="7" type="ORF">J8F10_06270</name>
</gene>
<feature type="transmembrane region" description="Helical" evidence="6">
    <location>
        <begin position="173"/>
        <end position="193"/>
    </location>
</feature>
<dbReference type="Pfam" id="PF07690">
    <property type="entry name" value="MFS_1"/>
    <property type="match status" value="1"/>
</dbReference>
<evidence type="ECO:0000313" key="7">
    <source>
        <dbReference type="EMBL" id="MBP3954887.1"/>
    </source>
</evidence>
<dbReference type="SUPFAM" id="SSF103473">
    <property type="entry name" value="MFS general substrate transporter"/>
    <property type="match status" value="1"/>
</dbReference>
<proteinExistence type="predicted"/>
<accession>A0ABS5BMF4</accession>
<dbReference type="EMBL" id="JAGKQQ010000001">
    <property type="protein sequence ID" value="MBP3954887.1"/>
    <property type="molecule type" value="Genomic_DNA"/>
</dbReference>
<feature type="transmembrane region" description="Helical" evidence="6">
    <location>
        <begin position="18"/>
        <end position="37"/>
    </location>
</feature>
<name>A0ABS5BMF4_9BACT</name>
<keyword evidence="5 6" id="KW-0472">Membrane</keyword>
<dbReference type="Proteomes" id="UP000676565">
    <property type="component" value="Unassembled WGS sequence"/>
</dbReference>
<dbReference type="PANTHER" id="PTHR23501:SF191">
    <property type="entry name" value="VACUOLAR BASIC AMINO ACID TRANSPORTER 4"/>
    <property type="match status" value="1"/>
</dbReference>
<dbReference type="PANTHER" id="PTHR23501">
    <property type="entry name" value="MAJOR FACILITATOR SUPERFAMILY"/>
    <property type="match status" value="1"/>
</dbReference>
<feature type="transmembrane region" description="Helical" evidence="6">
    <location>
        <begin position="496"/>
        <end position="514"/>
    </location>
</feature>